<comment type="catalytic activity">
    <reaction evidence="1 7">
        <text>a uridine in RNA = a pseudouridine in RNA</text>
        <dbReference type="Rhea" id="RHEA:48348"/>
        <dbReference type="Rhea" id="RHEA-COMP:12068"/>
        <dbReference type="Rhea" id="RHEA-COMP:12069"/>
        <dbReference type="ChEBI" id="CHEBI:65314"/>
        <dbReference type="ChEBI" id="CHEBI:65315"/>
    </reaction>
</comment>
<dbReference type="RefSeq" id="WP_091487280.1">
    <property type="nucleotide sequence ID" value="NZ_BJUX01000010.1"/>
</dbReference>
<dbReference type="EMBL" id="BJUX01000010">
    <property type="protein sequence ID" value="GEK89082.1"/>
    <property type="molecule type" value="Genomic_DNA"/>
</dbReference>
<dbReference type="GO" id="GO:0120159">
    <property type="term" value="F:rRNA pseudouridine synthase activity"/>
    <property type="evidence" value="ECO:0007669"/>
    <property type="project" value="UniProtKB-ARBA"/>
</dbReference>
<dbReference type="GO" id="GO:0003723">
    <property type="term" value="F:RNA binding"/>
    <property type="evidence" value="ECO:0007669"/>
    <property type="project" value="UniProtKB-KW"/>
</dbReference>
<dbReference type="PANTHER" id="PTHR21600:SF44">
    <property type="entry name" value="RIBOSOMAL LARGE SUBUNIT PSEUDOURIDINE SYNTHASE D"/>
    <property type="match status" value="1"/>
</dbReference>
<dbReference type="NCBIfam" id="TIGR00005">
    <property type="entry name" value="rluA_subfam"/>
    <property type="match status" value="1"/>
</dbReference>
<dbReference type="FunFam" id="3.30.2350.10:FF:000006">
    <property type="entry name" value="Pseudouridine synthase"/>
    <property type="match status" value="1"/>
</dbReference>
<keyword evidence="4 7" id="KW-0413">Isomerase</keyword>
<dbReference type="GO" id="GO:0000455">
    <property type="term" value="P:enzyme-directed rRNA pseudouridine synthesis"/>
    <property type="evidence" value="ECO:0007669"/>
    <property type="project" value="UniProtKB-ARBA"/>
</dbReference>
<gene>
    <name evidence="9" type="primary">rluD</name>
    <name evidence="9" type="ORF">APU01nite_11210</name>
    <name evidence="10" type="ORF">SAMN04488100_10732</name>
</gene>
<dbReference type="InterPro" id="IPR036986">
    <property type="entry name" value="S4_RNA-bd_sf"/>
</dbReference>
<evidence type="ECO:0000256" key="6">
    <source>
        <dbReference type="PROSITE-ProRule" id="PRU00182"/>
    </source>
</evidence>
<accession>A0A1H7S7L5</accession>
<dbReference type="CDD" id="cd02869">
    <property type="entry name" value="PseudoU_synth_RluA_like"/>
    <property type="match status" value="1"/>
</dbReference>
<dbReference type="CDD" id="cd00165">
    <property type="entry name" value="S4"/>
    <property type="match status" value="1"/>
</dbReference>
<dbReference type="InterPro" id="IPR006225">
    <property type="entry name" value="PsdUridine_synth_RluC/D"/>
</dbReference>
<dbReference type="SUPFAM" id="SSF55174">
    <property type="entry name" value="Alpha-L RNA-binding motif"/>
    <property type="match status" value="1"/>
</dbReference>
<feature type="active site" evidence="5">
    <location>
        <position position="137"/>
    </location>
</feature>
<evidence type="ECO:0000256" key="4">
    <source>
        <dbReference type="ARBA" id="ARBA00023235"/>
    </source>
</evidence>
<evidence type="ECO:0000256" key="2">
    <source>
        <dbReference type="ARBA" id="ARBA00010876"/>
    </source>
</evidence>
<dbReference type="InterPro" id="IPR006224">
    <property type="entry name" value="PsdUridine_synth_RluA-like_CS"/>
</dbReference>
<dbReference type="PROSITE" id="PS50889">
    <property type="entry name" value="S4"/>
    <property type="match status" value="1"/>
</dbReference>
<dbReference type="EMBL" id="FOBL01000007">
    <property type="protein sequence ID" value="SEL68299.1"/>
    <property type="molecule type" value="Genomic_DNA"/>
</dbReference>
<dbReference type="Proteomes" id="UP000321425">
    <property type="component" value="Unassembled WGS sequence"/>
</dbReference>
<keyword evidence="12" id="KW-1185">Reference proteome</keyword>
<dbReference type="PROSITE" id="PS01129">
    <property type="entry name" value="PSI_RLU"/>
    <property type="match status" value="1"/>
</dbReference>
<name>A0A1H7S7L5_9LACT</name>
<evidence type="ECO:0000313" key="12">
    <source>
        <dbReference type="Proteomes" id="UP000321425"/>
    </source>
</evidence>
<dbReference type="InterPro" id="IPR020103">
    <property type="entry name" value="PsdUridine_synth_cat_dom_sf"/>
</dbReference>
<dbReference type="Gene3D" id="3.30.2350.10">
    <property type="entry name" value="Pseudouridine synthase"/>
    <property type="match status" value="1"/>
</dbReference>
<organism evidence="10 11">
    <name type="scientific">Alkalibacterium putridalgicola</name>
    <dbReference type="NCBI Taxonomy" id="426703"/>
    <lineage>
        <taxon>Bacteria</taxon>
        <taxon>Bacillati</taxon>
        <taxon>Bacillota</taxon>
        <taxon>Bacilli</taxon>
        <taxon>Lactobacillales</taxon>
        <taxon>Carnobacteriaceae</taxon>
        <taxon>Alkalibacterium</taxon>
    </lineage>
</organism>
<reference evidence="10 11" key="1">
    <citation type="submission" date="2016-10" db="EMBL/GenBank/DDBJ databases">
        <authorList>
            <person name="de Groot N.N."/>
        </authorList>
    </citation>
    <scope>NUCLEOTIDE SEQUENCE [LARGE SCALE GENOMIC DNA]</scope>
    <source>
        <strain evidence="10 11">DSM 19182</strain>
    </source>
</reference>
<dbReference type="SMART" id="SM00363">
    <property type="entry name" value="S4"/>
    <property type="match status" value="1"/>
</dbReference>
<comment type="similarity">
    <text evidence="2 7">Belongs to the pseudouridine synthase RluA family.</text>
</comment>
<feature type="domain" description="RNA-binding S4" evidence="8">
    <location>
        <begin position="14"/>
        <end position="75"/>
    </location>
</feature>
<evidence type="ECO:0000256" key="3">
    <source>
        <dbReference type="ARBA" id="ARBA00022884"/>
    </source>
</evidence>
<evidence type="ECO:0000256" key="5">
    <source>
        <dbReference type="PIRSR" id="PIRSR606225-1"/>
    </source>
</evidence>
<sequence length="301" mass="33910">MDKTKTFHISNETGRLDKFLSDELNEHSRSQVQSWIKEGLVTVNDEEAKANYKIQNGDIIHVTMKEPEEIDAQPEDIAIDIVYEDADVVVVNKASGMVVHPSIGHASGTLVNALLYHVKDLSGINGKIRPGIVHRIDKDTSGLLMVAKNDLAHEKLAEQLQEKTAKREYIALVHGVIENDKGTIDAPIGRDPKNRKKFTVIQGGKESVTHFEVIERFSEYTLLRLNLETGRTHQIRVHLEYIGHRMAGDPLYGPRKTLEGEGQFLHAASLSFVHPRTGEQLTFTAPLPDDFNETLDWVRRR</sequence>
<evidence type="ECO:0000313" key="11">
    <source>
        <dbReference type="Proteomes" id="UP000198548"/>
    </source>
</evidence>
<dbReference type="Proteomes" id="UP000198548">
    <property type="component" value="Unassembled WGS sequence"/>
</dbReference>
<dbReference type="EC" id="5.4.99.-" evidence="7"/>
<dbReference type="Pfam" id="PF00849">
    <property type="entry name" value="PseudoU_synth_2"/>
    <property type="match status" value="1"/>
</dbReference>
<evidence type="ECO:0000313" key="9">
    <source>
        <dbReference type="EMBL" id="GEK89082.1"/>
    </source>
</evidence>
<dbReference type="STRING" id="426703.SAMN04488100_10732"/>
<dbReference type="OrthoDB" id="9807829at2"/>
<dbReference type="InterPro" id="IPR006145">
    <property type="entry name" value="PsdUridine_synth_RsuA/RluA"/>
</dbReference>
<protein>
    <recommendedName>
        <fullName evidence="7">Pseudouridine synthase</fullName>
        <ecNumber evidence="7">5.4.99.-</ecNumber>
    </recommendedName>
</protein>
<evidence type="ECO:0000256" key="1">
    <source>
        <dbReference type="ARBA" id="ARBA00000073"/>
    </source>
</evidence>
<dbReference type="Pfam" id="PF01479">
    <property type="entry name" value="S4"/>
    <property type="match status" value="1"/>
</dbReference>
<evidence type="ECO:0000259" key="8">
    <source>
        <dbReference type="SMART" id="SM00363"/>
    </source>
</evidence>
<comment type="function">
    <text evidence="7">Responsible for synthesis of pseudouridine from uracil.</text>
</comment>
<dbReference type="InterPro" id="IPR050188">
    <property type="entry name" value="RluA_PseudoU_synthase"/>
</dbReference>
<proteinExistence type="inferred from homology"/>
<dbReference type="Gene3D" id="3.10.290.10">
    <property type="entry name" value="RNA-binding S4 domain"/>
    <property type="match status" value="1"/>
</dbReference>
<dbReference type="PANTHER" id="PTHR21600">
    <property type="entry name" value="MITOCHONDRIAL RNA PSEUDOURIDINE SYNTHASE"/>
    <property type="match status" value="1"/>
</dbReference>
<keyword evidence="3 6" id="KW-0694">RNA-binding</keyword>
<evidence type="ECO:0000256" key="7">
    <source>
        <dbReference type="RuleBase" id="RU362028"/>
    </source>
</evidence>
<dbReference type="AlphaFoldDB" id="A0A1H7S7L5"/>
<reference evidence="9 12" key="2">
    <citation type="submission" date="2019-07" db="EMBL/GenBank/DDBJ databases">
        <title>Whole genome shotgun sequence of Alkalibacterium putridalgicola NBRC 103243.</title>
        <authorList>
            <person name="Hosoyama A."/>
            <person name="Uohara A."/>
            <person name="Ohji S."/>
            <person name="Ichikawa N."/>
        </authorList>
    </citation>
    <scope>NUCLEOTIDE SEQUENCE [LARGE SCALE GENOMIC DNA]</scope>
    <source>
        <strain evidence="9 12">NBRC 103243</strain>
    </source>
</reference>
<dbReference type="SUPFAM" id="SSF55120">
    <property type="entry name" value="Pseudouridine synthase"/>
    <property type="match status" value="1"/>
</dbReference>
<dbReference type="InterPro" id="IPR002942">
    <property type="entry name" value="S4_RNA-bd"/>
</dbReference>
<evidence type="ECO:0000313" key="10">
    <source>
        <dbReference type="EMBL" id="SEL68299.1"/>
    </source>
</evidence>